<reference evidence="1" key="1">
    <citation type="submission" date="2021-06" db="EMBL/GenBank/DDBJ databases">
        <title>Comparative genomics, transcriptomics and evolutionary studies reveal genomic signatures of adaptation to plant cell wall in hemibiotrophic fungi.</title>
        <authorList>
            <consortium name="DOE Joint Genome Institute"/>
            <person name="Baroncelli R."/>
            <person name="Diaz J.F."/>
            <person name="Benocci T."/>
            <person name="Peng M."/>
            <person name="Battaglia E."/>
            <person name="Haridas S."/>
            <person name="Andreopoulos W."/>
            <person name="Labutti K."/>
            <person name="Pangilinan J."/>
            <person name="Floch G.L."/>
            <person name="Makela M.R."/>
            <person name="Henrissat B."/>
            <person name="Grigoriev I.V."/>
            <person name="Crouch J.A."/>
            <person name="De Vries R.P."/>
            <person name="Sukno S.A."/>
            <person name="Thon M.R."/>
        </authorList>
    </citation>
    <scope>NUCLEOTIDE SEQUENCE</scope>
    <source>
        <strain evidence="1">CBS 125086</strain>
    </source>
</reference>
<keyword evidence="2" id="KW-1185">Reference proteome</keyword>
<dbReference type="Proteomes" id="UP001230504">
    <property type="component" value="Unassembled WGS sequence"/>
</dbReference>
<proteinExistence type="predicted"/>
<evidence type="ECO:0000313" key="1">
    <source>
        <dbReference type="EMBL" id="KAK1585126.1"/>
    </source>
</evidence>
<protein>
    <submittedName>
        <fullName evidence="1">Uncharacterized protein</fullName>
    </submittedName>
</protein>
<dbReference type="RefSeq" id="XP_060412170.1">
    <property type="nucleotide sequence ID" value="XM_060562256.1"/>
</dbReference>
<organism evidence="1 2">
    <name type="scientific">Colletotrichum navitas</name>
    <dbReference type="NCBI Taxonomy" id="681940"/>
    <lineage>
        <taxon>Eukaryota</taxon>
        <taxon>Fungi</taxon>
        <taxon>Dikarya</taxon>
        <taxon>Ascomycota</taxon>
        <taxon>Pezizomycotina</taxon>
        <taxon>Sordariomycetes</taxon>
        <taxon>Hypocreomycetidae</taxon>
        <taxon>Glomerellales</taxon>
        <taxon>Glomerellaceae</taxon>
        <taxon>Colletotrichum</taxon>
        <taxon>Colletotrichum graminicola species complex</taxon>
    </lineage>
</organism>
<dbReference type="AlphaFoldDB" id="A0AAD8V1B2"/>
<sequence length="125" mass="13362">MLPPASFAYCGLQGAAPVKSLAFCSPEAILSHLQAWTQNISGRVMVGSRDTHNYQPVHPLECGSEGFEIRLTASQLGPRHDRIGCLPSMQPDHVASLRCLDGGVGQNAGAIRISRLSPLILSFIP</sequence>
<dbReference type="EMBL" id="JAHLJV010000047">
    <property type="protein sequence ID" value="KAK1585126.1"/>
    <property type="molecule type" value="Genomic_DNA"/>
</dbReference>
<dbReference type="GeneID" id="85446496"/>
<comment type="caution">
    <text evidence="1">The sequence shown here is derived from an EMBL/GenBank/DDBJ whole genome shotgun (WGS) entry which is preliminary data.</text>
</comment>
<evidence type="ECO:0000313" key="2">
    <source>
        <dbReference type="Proteomes" id="UP001230504"/>
    </source>
</evidence>
<name>A0AAD8V1B2_9PEZI</name>
<accession>A0AAD8V1B2</accession>
<gene>
    <name evidence="1" type="ORF">LY79DRAFT_635603</name>
</gene>